<keyword evidence="3" id="KW-1185">Reference proteome</keyword>
<accession>A0A2U2ACI3</accession>
<comment type="caution">
    <text evidence="2">The sequence shown here is derived from an EMBL/GenBank/DDBJ whole genome shotgun (WGS) entry which is preliminary data.</text>
</comment>
<dbReference type="Pfam" id="PF06249">
    <property type="entry name" value="EutQ"/>
    <property type="match status" value="1"/>
</dbReference>
<evidence type="ECO:0000313" key="3">
    <source>
        <dbReference type="Proteomes" id="UP000245020"/>
    </source>
</evidence>
<dbReference type="AlphaFoldDB" id="A0A2U2ACI3"/>
<reference evidence="3" key="1">
    <citation type="submission" date="2018-05" db="EMBL/GenBank/DDBJ databases">
        <title>Ignatzschineria dubaiensis sp. nov., isolated from necrotic foot tissues of dromedaries (Camelus dromedarius) and associated maggots in Dubai, United Arab Emirates.</title>
        <authorList>
            <person name="Tsang C.C."/>
            <person name="Tang J.Y.M."/>
            <person name="Fong J.Y.H."/>
            <person name="Kinne J."/>
            <person name="Lee H.H."/>
            <person name="Joseph M."/>
            <person name="Jose S."/>
            <person name="Schuster R.K."/>
            <person name="Tang Y."/>
            <person name="Sivakumar S."/>
            <person name="Chen J.H.K."/>
            <person name="Teng J.L.L."/>
            <person name="Lau S.K.P."/>
            <person name="Wernery U."/>
            <person name="Woo P.C.Y."/>
        </authorList>
    </citation>
    <scope>NUCLEOTIDE SEQUENCE [LARGE SCALE GENOMIC DNA]</scope>
    <source>
        <strain evidence="3">KCTC 22644</strain>
    </source>
</reference>
<dbReference type="InterPro" id="IPR010424">
    <property type="entry name" value="EutQ"/>
</dbReference>
<dbReference type="Proteomes" id="UP000245020">
    <property type="component" value="Unassembled WGS sequence"/>
</dbReference>
<sequence>MSKQLVTAEVVREYKQQGEVQIAYDPKLCIVTPEARVVAEELGIEIILLSDAKQDMGTCSVPNPKVAQAQRVESQAQSRKNMANAYSPNADVATQKRAQPAGRALSDRDFKLIREAVLQKMPQGAKISDELLAQLVERAIKEDALSSASQSHTSQPHTADESSQTLKSGIKLVKGNLAKTTLFDGAGPNNRVSIADVITGDDNSSMSAGYMSWEKGAFPWTLNYDEVQVILEGELHITSQGETVIGRPGDIIFVPKSSAIEFKTPTKVRFVYIAWPANWQAQ</sequence>
<name>A0A2U2ACI3_9GAMM</name>
<feature type="region of interest" description="Disordered" evidence="1">
    <location>
        <begin position="146"/>
        <end position="166"/>
    </location>
</feature>
<dbReference type="EMBL" id="QEWQ01000006">
    <property type="protein sequence ID" value="PWD80363.1"/>
    <property type="molecule type" value="Genomic_DNA"/>
</dbReference>
<dbReference type="NCBIfam" id="NF012001">
    <property type="entry name" value="PRK15457.1"/>
    <property type="match status" value="1"/>
</dbReference>
<dbReference type="PANTHER" id="PTHR36169">
    <property type="entry name" value="ETHANOLAMINE UTILIZATION PROTEIN EUTQ"/>
    <property type="match status" value="1"/>
</dbReference>
<dbReference type="RefSeq" id="WP_109189807.1">
    <property type="nucleotide sequence ID" value="NZ_BMYA01000004.1"/>
</dbReference>
<feature type="compositionally biased region" description="Polar residues" evidence="1">
    <location>
        <begin position="73"/>
        <end position="87"/>
    </location>
</feature>
<dbReference type="InterPro" id="IPR011051">
    <property type="entry name" value="RmlC_Cupin_sf"/>
</dbReference>
<dbReference type="CDD" id="cd02228">
    <property type="entry name" value="cupin_EutQ"/>
    <property type="match status" value="1"/>
</dbReference>
<dbReference type="PANTHER" id="PTHR36169:SF1">
    <property type="entry name" value="ACETATE KINASE EUTQ"/>
    <property type="match status" value="1"/>
</dbReference>
<keyword evidence="2" id="KW-0418">Kinase</keyword>
<keyword evidence="2" id="KW-0808">Transferase</keyword>
<dbReference type="OrthoDB" id="3828611at2"/>
<dbReference type="InterPro" id="IPR014710">
    <property type="entry name" value="RmlC-like_jellyroll"/>
</dbReference>
<organism evidence="2 3">
    <name type="scientific">Ignatzschineria ureiclastica</name>
    <dbReference type="NCBI Taxonomy" id="472582"/>
    <lineage>
        <taxon>Bacteria</taxon>
        <taxon>Pseudomonadati</taxon>
        <taxon>Pseudomonadota</taxon>
        <taxon>Gammaproteobacteria</taxon>
        <taxon>Cardiobacteriales</taxon>
        <taxon>Ignatzschineriaceae</taxon>
        <taxon>Ignatzschineria</taxon>
    </lineage>
</organism>
<feature type="region of interest" description="Disordered" evidence="1">
    <location>
        <begin position="73"/>
        <end position="104"/>
    </location>
</feature>
<evidence type="ECO:0000313" key="2">
    <source>
        <dbReference type="EMBL" id="PWD80363.1"/>
    </source>
</evidence>
<dbReference type="Gene3D" id="2.60.120.10">
    <property type="entry name" value="Jelly Rolls"/>
    <property type="match status" value="1"/>
</dbReference>
<dbReference type="GO" id="GO:0016301">
    <property type="term" value="F:kinase activity"/>
    <property type="evidence" value="ECO:0007669"/>
    <property type="project" value="UniProtKB-KW"/>
</dbReference>
<proteinExistence type="predicted"/>
<protein>
    <submittedName>
        <fullName evidence="2">Ethanolamine utilization acetate kinase EutQ</fullName>
    </submittedName>
</protein>
<evidence type="ECO:0000256" key="1">
    <source>
        <dbReference type="SAM" id="MobiDB-lite"/>
    </source>
</evidence>
<gene>
    <name evidence="2" type="ORF">DC083_08565</name>
</gene>
<dbReference type="SUPFAM" id="SSF51182">
    <property type="entry name" value="RmlC-like cupins"/>
    <property type="match status" value="1"/>
</dbReference>